<dbReference type="CDD" id="cd00303">
    <property type="entry name" value="retropepsin_like"/>
    <property type="match status" value="1"/>
</dbReference>
<evidence type="ECO:0000313" key="3">
    <source>
        <dbReference type="EMBL" id="GFZ06749.1"/>
    </source>
</evidence>
<gene>
    <name evidence="3" type="ORF">Acr_18g0009190</name>
</gene>
<dbReference type="PANTHER" id="PTHR24559">
    <property type="entry name" value="TRANSPOSON TY3-I GAG-POL POLYPROTEIN"/>
    <property type="match status" value="1"/>
</dbReference>
<evidence type="ECO:0000313" key="4">
    <source>
        <dbReference type="Proteomes" id="UP000585474"/>
    </source>
</evidence>
<dbReference type="Gene3D" id="3.30.70.270">
    <property type="match status" value="2"/>
</dbReference>
<protein>
    <recommendedName>
        <fullName evidence="2">Reverse transcriptase domain-containing protein</fullName>
    </recommendedName>
</protein>
<reference evidence="3 4" key="1">
    <citation type="submission" date="2019-07" db="EMBL/GenBank/DDBJ databases">
        <title>De Novo Assembly of kiwifruit Actinidia rufa.</title>
        <authorList>
            <person name="Sugita-Konishi S."/>
            <person name="Sato K."/>
            <person name="Mori E."/>
            <person name="Abe Y."/>
            <person name="Kisaki G."/>
            <person name="Hamano K."/>
            <person name="Suezawa K."/>
            <person name="Otani M."/>
            <person name="Fukuda T."/>
            <person name="Manabe T."/>
            <person name="Gomi K."/>
            <person name="Tabuchi M."/>
            <person name="Akimitsu K."/>
            <person name="Kataoka I."/>
        </authorList>
    </citation>
    <scope>NUCLEOTIDE SEQUENCE [LARGE SCALE GENOMIC DNA]</scope>
    <source>
        <strain evidence="4">cv. Fuchu</strain>
    </source>
</reference>
<dbReference type="AlphaFoldDB" id="A0A7J0G7J7"/>
<dbReference type="InterPro" id="IPR053134">
    <property type="entry name" value="RNA-dir_DNA_polymerase"/>
</dbReference>
<dbReference type="Gene3D" id="3.10.10.10">
    <property type="entry name" value="HIV Type 1 Reverse Transcriptase, subunit A, domain 1"/>
    <property type="match status" value="1"/>
</dbReference>
<evidence type="ECO:0000259" key="2">
    <source>
        <dbReference type="Pfam" id="PF00078"/>
    </source>
</evidence>
<dbReference type="InterPro" id="IPR043128">
    <property type="entry name" value="Rev_trsase/Diguanyl_cyclase"/>
</dbReference>
<dbReference type="Gene3D" id="2.40.70.10">
    <property type="entry name" value="Acid Proteases"/>
    <property type="match status" value="1"/>
</dbReference>
<dbReference type="InterPro" id="IPR043502">
    <property type="entry name" value="DNA/RNA_pol_sf"/>
</dbReference>
<dbReference type="InterPro" id="IPR000477">
    <property type="entry name" value="RT_dom"/>
</dbReference>
<evidence type="ECO:0000256" key="1">
    <source>
        <dbReference type="SAM" id="MobiDB-lite"/>
    </source>
</evidence>
<name>A0A7J0G7J7_9ERIC</name>
<comment type="caution">
    <text evidence="3">The sequence shown here is derived from an EMBL/GenBank/DDBJ whole genome shotgun (WGS) entry which is preliminary data.</text>
</comment>
<proteinExistence type="predicted"/>
<dbReference type="SUPFAM" id="SSF56672">
    <property type="entry name" value="DNA/RNA polymerases"/>
    <property type="match status" value="1"/>
</dbReference>
<dbReference type="CDD" id="cd01647">
    <property type="entry name" value="RT_LTR"/>
    <property type="match status" value="1"/>
</dbReference>
<feature type="compositionally biased region" description="Gly residues" evidence="1">
    <location>
        <begin position="40"/>
        <end position="56"/>
    </location>
</feature>
<feature type="domain" description="Reverse transcriptase" evidence="2">
    <location>
        <begin position="745"/>
        <end position="898"/>
    </location>
</feature>
<dbReference type="Proteomes" id="UP000585474">
    <property type="component" value="Unassembled WGS sequence"/>
</dbReference>
<feature type="region of interest" description="Disordered" evidence="1">
    <location>
        <begin position="228"/>
        <end position="262"/>
    </location>
</feature>
<sequence length="972" mass="108721">MEDQNEEGRGPNFAPQNPNAILNPPMGGVPQNPLPNPAHGLGGDNMEGGSIHGGIGAPQFRTLRDYMNPPRQAPSSCIVFPPHYATLNIRPGTFMDKQPHEAYSYFDYLANLTRDWASTGTQNPEGRPNQQGGKYQLKEVDDVNARLATMARKLEALEFAKVNVVGSEELKEVSCAVCETKEHDTISCPVIPGIKEALHGQVNAIGHYGQGARNPYSNTYNPGWRDHPNFGWRNEGTSNPQAYQGGFHNPQSYQAPHPPPQPQNYQSLEDTLQQFIQSQGGVNSRVDKTLDDIKSQLTLLTQALTLTEKASSSHHCLRSGKTIDKTILPIDPKGTGEASKVVDVKRRLNVRENAFLAKDVHSVVQVKTPPKYKDPGCPTVTCVIGDHRIEGCLLDLGSSVNLLPYSVYEKLGLGELKPTRITLQLADRSIKAPRGIVEDVLVKVNKFYYPADFVVLDTQPVVDPHAQNHIPIILGRPFLATCDAIIHVRGGLLKLSFGNMAVELNMFNAGKQPGDLEDIREVNLIESIVQEHFERHCVEDPLARMLMFGEDLDYLEVEKVENFVNEDNGLEVCPVMTVGQWTPTFEPLTPNPIKPQPSELEAPTPERKPLPSTLKYVFLGEGESYPVVISSSLTETQERNLLEVLKKHRKAIGWTLADLHGISPLVCTHRIYFEEGAKPVRQMQRRLNPTMKEVVRGEVQKLLDAGIIYPIADSKWVSPTQVVPKKSGVTVVKNENNELIPTRIQTGWRMCIDYRRLNAVTTKDHFPLPFLDQVLERVAGRAYYCFLNGYSGYNQLEIAMDDQDKTTFTCPFGTFAYKRMPFGLCNAPATFQRCMISIFSDMVERILEVFMDDFSVYGDTYDQCLENLGLVLKRCEESNLVLNWEKCHFMVTQGIVLGPIISGKGIEVDPAKVELIQKLPAPRNVRDVRSFLGHTGFYRRFIQSFSAISRPLCALLAKRRSIRMDFVVSTSF</sequence>
<dbReference type="SUPFAM" id="SSF50630">
    <property type="entry name" value="Acid proteases"/>
    <property type="match status" value="1"/>
</dbReference>
<keyword evidence="4" id="KW-1185">Reference proteome</keyword>
<feature type="region of interest" description="Disordered" evidence="1">
    <location>
        <begin position="1"/>
        <end position="57"/>
    </location>
</feature>
<dbReference type="Pfam" id="PF00078">
    <property type="entry name" value="RVT_1"/>
    <property type="match status" value="1"/>
</dbReference>
<dbReference type="OrthoDB" id="1729819at2759"/>
<dbReference type="PANTHER" id="PTHR24559:SF444">
    <property type="entry name" value="REVERSE TRANSCRIPTASE DOMAIN-CONTAINING PROTEIN"/>
    <property type="match status" value="1"/>
</dbReference>
<dbReference type="EMBL" id="BJWL01000018">
    <property type="protein sequence ID" value="GFZ06749.1"/>
    <property type="molecule type" value="Genomic_DNA"/>
</dbReference>
<dbReference type="InterPro" id="IPR021109">
    <property type="entry name" value="Peptidase_aspartic_dom_sf"/>
</dbReference>
<organism evidence="3 4">
    <name type="scientific">Actinidia rufa</name>
    <dbReference type="NCBI Taxonomy" id="165716"/>
    <lineage>
        <taxon>Eukaryota</taxon>
        <taxon>Viridiplantae</taxon>
        <taxon>Streptophyta</taxon>
        <taxon>Embryophyta</taxon>
        <taxon>Tracheophyta</taxon>
        <taxon>Spermatophyta</taxon>
        <taxon>Magnoliopsida</taxon>
        <taxon>eudicotyledons</taxon>
        <taxon>Gunneridae</taxon>
        <taxon>Pentapetalae</taxon>
        <taxon>asterids</taxon>
        <taxon>Ericales</taxon>
        <taxon>Actinidiaceae</taxon>
        <taxon>Actinidia</taxon>
    </lineage>
</organism>
<accession>A0A7J0G7J7</accession>